<name>A0A9P7AWG5_9HELO</name>
<sequence length="348" mass="37599">MKAIIVQDKAGTLIVNQSQPRLRDDYVLVKTVAVALNPTDWKHASFGIANDGNLLGCDFSGIVEEVGPAVSKTFQKGDAVMGVAHGGNPEQPRDGAFAEYVVAKGDTLMKKPTSLTFEKAATVSLGAITCGQGLFQKSLKLQLPDDPIRVKTYVLIYGGSTATGALAIQFATLAGYSVLTLCSKKHFKPVKDLGAVEVYNYSDPDVGSAIRKDTQNSLKYAWDTFGKAESSQICADALSTEAGCIYGCVLPNKCPRSDVTSVSTVMYTMFGEYFTMRGIEFPAMPDDYDFAKKFMTLTEKLLAEGALKTHSEIIKPNGFEGVLEGLKDLKEGKVSGKKLVIESPRHHR</sequence>
<keyword evidence="5" id="KW-1185">Reference proteome</keyword>
<dbReference type="Proteomes" id="UP000785200">
    <property type="component" value="Unassembled WGS sequence"/>
</dbReference>
<organism evidence="4 5">
    <name type="scientific">Hyphodiscus hymeniophilus</name>
    <dbReference type="NCBI Taxonomy" id="353542"/>
    <lineage>
        <taxon>Eukaryota</taxon>
        <taxon>Fungi</taxon>
        <taxon>Dikarya</taxon>
        <taxon>Ascomycota</taxon>
        <taxon>Pezizomycotina</taxon>
        <taxon>Leotiomycetes</taxon>
        <taxon>Helotiales</taxon>
        <taxon>Hyphodiscaceae</taxon>
        <taxon>Hyphodiscus</taxon>
    </lineage>
</organism>
<dbReference type="PANTHER" id="PTHR45348:SF2">
    <property type="entry name" value="ZINC-TYPE ALCOHOL DEHYDROGENASE-LIKE PROTEIN C2E1P3.01"/>
    <property type="match status" value="1"/>
</dbReference>
<dbReference type="AlphaFoldDB" id="A0A9P7AWG5"/>
<gene>
    <name evidence="4" type="ORF">D0Z07_5615</name>
</gene>
<dbReference type="InterPro" id="IPR013154">
    <property type="entry name" value="ADH-like_N"/>
</dbReference>
<evidence type="ECO:0000313" key="5">
    <source>
        <dbReference type="Proteomes" id="UP000785200"/>
    </source>
</evidence>
<evidence type="ECO:0000256" key="1">
    <source>
        <dbReference type="ARBA" id="ARBA00008072"/>
    </source>
</evidence>
<dbReference type="InterPro" id="IPR013149">
    <property type="entry name" value="ADH-like_C"/>
</dbReference>
<accession>A0A9P7AWG5</accession>
<evidence type="ECO:0000256" key="2">
    <source>
        <dbReference type="ARBA" id="ARBA00023002"/>
    </source>
</evidence>
<dbReference type="EMBL" id="VNKQ01000010">
    <property type="protein sequence ID" value="KAG0648613.1"/>
    <property type="molecule type" value="Genomic_DNA"/>
</dbReference>
<dbReference type="InterPro" id="IPR047122">
    <property type="entry name" value="Trans-enoyl_RdTase-like"/>
</dbReference>
<dbReference type="PANTHER" id="PTHR45348">
    <property type="entry name" value="HYPOTHETICAL OXIDOREDUCTASE (EUROFUNG)"/>
    <property type="match status" value="1"/>
</dbReference>
<evidence type="ECO:0000313" key="4">
    <source>
        <dbReference type="EMBL" id="KAG0648613.1"/>
    </source>
</evidence>
<dbReference type="InterPro" id="IPR011032">
    <property type="entry name" value="GroES-like_sf"/>
</dbReference>
<proteinExistence type="inferred from homology"/>
<dbReference type="Pfam" id="PF00107">
    <property type="entry name" value="ADH_zinc_N"/>
    <property type="match status" value="1"/>
</dbReference>
<dbReference type="CDD" id="cd08249">
    <property type="entry name" value="enoyl_reductase_like"/>
    <property type="match status" value="1"/>
</dbReference>
<dbReference type="Pfam" id="PF08240">
    <property type="entry name" value="ADH_N"/>
    <property type="match status" value="1"/>
</dbReference>
<reference evidence="4" key="1">
    <citation type="submission" date="2019-07" db="EMBL/GenBank/DDBJ databases">
        <title>Hyphodiscus hymeniophilus genome sequencing and assembly.</title>
        <authorList>
            <person name="Kramer G."/>
            <person name="Nodwell J."/>
        </authorList>
    </citation>
    <scope>NUCLEOTIDE SEQUENCE</scope>
    <source>
        <strain evidence="4">ATCC 34498</strain>
    </source>
</reference>
<comment type="caution">
    <text evidence="4">The sequence shown here is derived from an EMBL/GenBank/DDBJ whole genome shotgun (WGS) entry which is preliminary data.</text>
</comment>
<dbReference type="GO" id="GO:0016651">
    <property type="term" value="F:oxidoreductase activity, acting on NAD(P)H"/>
    <property type="evidence" value="ECO:0007669"/>
    <property type="project" value="InterPro"/>
</dbReference>
<protein>
    <submittedName>
        <fullName evidence="4">Toxd</fullName>
    </submittedName>
</protein>
<dbReference type="SMART" id="SM00829">
    <property type="entry name" value="PKS_ER"/>
    <property type="match status" value="1"/>
</dbReference>
<feature type="domain" description="Enoyl reductase (ER)" evidence="3">
    <location>
        <begin position="11"/>
        <end position="340"/>
    </location>
</feature>
<keyword evidence="2" id="KW-0560">Oxidoreductase</keyword>
<dbReference type="SUPFAM" id="SSF50129">
    <property type="entry name" value="GroES-like"/>
    <property type="match status" value="1"/>
</dbReference>
<dbReference type="SUPFAM" id="SSF51735">
    <property type="entry name" value="NAD(P)-binding Rossmann-fold domains"/>
    <property type="match status" value="1"/>
</dbReference>
<dbReference type="Gene3D" id="3.40.50.720">
    <property type="entry name" value="NAD(P)-binding Rossmann-like Domain"/>
    <property type="match status" value="1"/>
</dbReference>
<dbReference type="OrthoDB" id="48317at2759"/>
<dbReference type="InterPro" id="IPR020843">
    <property type="entry name" value="ER"/>
</dbReference>
<comment type="similarity">
    <text evidence="1">Belongs to the zinc-containing alcohol dehydrogenase family.</text>
</comment>
<dbReference type="InterPro" id="IPR036291">
    <property type="entry name" value="NAD(P)-bd_dom_sf"/>
</dbReference>
<dbReference type="Gene3D" id="3.90.180.10">
    <property type="entry name" value="Medium-chain alcohol dehydrogenases, catalytic domain"/>
    <property type="match status" value="1"/>
</dbReference>
<evidence type="ECO:0000259" key="3">
    <source>
        <dbReference type="SMART" id="SM00829"/>
    </source>
</evidence>